<sequence length="146" mass="15619">MGGALVILIGFLILNRPPAATSSDTAPQVTVYKSTTCGCCAQYIAYLKREGFEVETINSENMADIKEQYDIPGQIQSCHTTVYGDLAMEGHIPVAALRSFMESPDDADGIALPGMPSGSPGMPGVKQGPFTIYRFNENGIETHSTL</sequence>
<dbReference type="Proteomes" id="UP000177097">
    <property type="component" value="Unassembled WGS sequence"/>
</dbReference>
<accession>A0A1F7TY11</accession>
<organism evidence="1 2">
    <name type="scientific">Candidatus Uhrbacteria bacterium RIFCSPHIGHO2_02_FULL_53_13</name>
    <dbReference type="NCBI Taxonomy" id="1802389"/>
    <lineage>
        <taxon>Bacteria</taxon>
        <taxon>Candidatus Uhriibacteriota</taxon>
    </lineage>
</organism>
<protein>
    <recommendedName>
        <fullName evidence="3">CopG family transcriptional regulator</fullName>
    </recommendedName>
</protein>
<name>A0A1F7TY11_9BACT</name>
<dbReference type="Gene3D" id="3.40.30.10">
    <property type="entry name" value="Glutaredoxin"/>
    <property type="match status" value="1"/>
</dbReference>
<dbReference type="Pfam" id="PF04214">
    <property type="entry name" value="DUF411"/>
    <property type="match status" value="1"/>
</dbReference>
<dbReference type="InterPro" id="IPR007332">
    <property type="entry name" value="DUF411"/>
</dbReference>
<gene>
    <name evidence="1" type="ORF">A3C17_00190</name>
</gene>
<dbReference type="SUPFAM" id="SSF52833">
    <property type="entry name" value="Thioredoxin-like"/>
    <property type="match status" value="1"/>
</dbReference>
<dbReference type="EMBL" id="MGDX01000020">
    <property type="protein sequence ID" value="OGL70895.1"/>
    <property type="molecule type" value="Genomic_DNA"/>
</dbReference>
<evidence type="ECO:0008006" key="3">
    <source>
        <dbReference type="Google" id="ProtNLM"/>
    </source>
</evidence>
<dbReference type="STRING" id="1802389.A3C17_00190"/>
<dbReference type="InterPro" id="IPR036249">
    <property type="entry name" value="Thioredoxin-like_sf"/>
</dbReference>
<comment type="caution">
    <text evidence="1">The sequence shown here is derived from an EMBL/GenBank/DDBJ whole genome shotgun (WGS) entry which is preliminary data.</text>
</comment>
<proteinExistence type="predicted"/>
<evidence type="ECO:0000313" key="1">
    <source>
        <dbReference type="EMBL" id="OGL70895.1"/>
    </source>
</evidence>
<reference evidence="1 2" key="1">
    <citation type="journal article" date="2016" name="Nat. Commun.">
        <title>Thousands of microbial genomes shed light on interconnected biogeochemical processes in an aquifer system.</title>
        <authorList>
            <person name="Anantharaman K."/>
            <person name="Brown C.T."/>
            <person name="Hug L.A."/>
            <person name="Sharon I."/>
            <person name="Castelle C.J."/>
            <person name="Probst A.J."/>
            <person name="Thomas B.C."/>
            <person name="Singh A."/>
            <person name="Wilkins M.J."/>
            <person name="Karaoz U."/>
            <person name="Brodie E.L."/>
            <person name="Williams K.H."/>
            <person name="Hubbard S.S."/>
            <person name="Banfield J.F."/>
        </authorList>
    </citation>
    <scope>NUCLEOTIDE SEQUENCE [LARGE SCALE GENOMIC DNA]</scope>
</reference>
<dbReference type="AlphaFoldDB" id="A0A1F7TY11"/>
<evidence type="ECO:0000313" key="2">
    <source>
        <dbReference type="Proteomes" id="UP000177097"/>
    </source>
</evidence>